<feature type="region of interest" description="Disordered" evidence="1">
    <location>
        <begin position="1"/>
        <end position="20"/>
    </location>
</feature>
<accession>A0A4S4EWC2</accession>
<gene>
    <name evidence="2" type="ORF">TEA_016272</name>
</gene>
<reference evidence="2 3" key="1">
    <citation type="journal article" date="2018" name="Proc. Natl. Acad. Sci. U.S.A.">
        <title>Draft genome sequence of Camellia sinensis var. sinensis provides insights into the evolution of the tea genome and tea quality.</title>
        <authorList>
            <person name="Wei C."/>
            <person name="Yang H."/>
            <person name="Wang S."/>
            <person name="Zhao J."/>
            <person name="Liu C."/>
            <person name="Gao L."/>
            <person name="Xia E."/>
            <person name="Lu Y."/>
            <person name="Tai Y."/>
            <person name="She G."/>
            <person name="Sun J."/>
            <person name="Cao H."/>
            <person name="Tong W."/>
            <person name="Gao Q."/>
            <person name="Li Y."/>
            <person name="Deng W."/>
            <person name="Jiang X."/>
            <person name="Wang W."/>
            <person name="Chen Q."/>
            <person name="Zhang S."/>
            <person name="Li H."/>
            <person name="Wu J."/>
            <person name="Wang P."/>
            <person name="Li P."/>
            <person name="Shi C."/>
            <person name="Zheng F."/>
            <person name="Jian J."/>
            <person name="Huang B."/>
            <person name="Shan D."/>
            <person name="Shi M."/>
            <person name="Fang C."/>
            <person name="Yue Y."/>
            <person name="Li F."/>
            <person name="Li D."/>
            <person name="Wei S."/>
            <person name="Han B."/>
            <person name="Jiang C."/>
            <person name="Yin Y."/>
            <person name="Xia T."/>
            <person name="Zhang Z."/>
            <person name="Bennetzen J.L."/>
            <person name="Zhao S."/>
            <person name="Wan X."/>
        </authorList>
    </citation>
    <scope>NUCLEOTIDE SEQUENCE [LARGE SCALE GENOMIC DNA]</scope>
    <source>
        <strain evidence="3">cv. Shuchazao</strain>
        <tissue evidence="2">Leaf</tissue>
    </source>
</reference>
<evidence type="ECO:0000313" key="3">
    <source>
        <dbReference type="Proteomes" id="UP000306102"/>
    </source>
</evidence>
<keyword evidence="3" id="KW-1185">Reference proteome</keyword>
<dbReference type="PANTHER" id="PTHR47871:SF2">
    <property type="entry name" value="OS03G0221300 PROTEIN"/>
    <property type="match status" value="1"/>
</dbReference>
<dbReference type="EMBL" id="SDRB02001724">
    <property type="protein sequence ID" value="THG20835.1"/>
    <property type="molecule type" value="Genomic_DNA"/>
</dbReference>
<sequence>MAHLRGSGNMMIKPKNGTNDSVWSDEPDCIPLKKRRKMLLAIKLISNFADFESEIELNRASISPVDDVHKEEQHYDSQYWHCSSVGMLVFNLFVLVPDTKRYVRVMQGSNPVCFAREERLSLEQSHAGMPFEYSCQGTEVKEYINSYGTQVNKVNTYAVLVEKVVASASSLPESSMPLKYPVKLEVDYADNNLTSSLINGVEGSLGTYVQAVKMKTEIFDDFVDDLDHIEAFETDKTSSGADRNTMQNYLFKVGLGRPGRVLEQPTTRITVKFAQTRESLQHRVVVHPDVPDEVVFLVVMSFTGTPVRMSFRMSGQVPVVKDDCCSCRVYCWFDSLCEAELHRIETRPNYLDRSSCLTSDPLWAGLLWAAAAGDCSLSSKPVVETTIQQSVGMRKGDNHSCAAESSVTGDHTHDVSERNASDFCKTLESGSLNGIIAGSSCTVPHCSILMESCQGIESGKSGMFIGIQGSDRICSSKKASTMYELCGGQNYLSGNPHCMRTSVISSTFVNIKAEPLDYSDVHSLDKSAVCNFPSNSMIPVKSELEIPEEIYGDKLDHMLLRDRIKLLASRDPPNLDNSKNFKCLRKIVPSVRDCSPIVSESSKPLRISRPRKRRKTATDSVETALEEDAPGLLQVLIGKGVSVNEIKLYGEMESDDALDESFSEDGFSELEAVISKGDCSLSSKPVVETTIQQSVGMRKGDNHSCAAESSVTGDHTHDVSERNASDFCKTLESGSLNRIIAGSSCTVPHCSTLMESCQGIESGKSGMFIGIQGSDRICSSKKASTMHELCGGQNYVSGNPHCMRTSVISSTFVNIKAEPLDYSDVHSLDKSAVCNFPSNSMIPVKSELEIPEEIYGDKLDHMLLRDRIKLLASRDPPNLDNSKNFKCLRKIVPSVRDCSPIVSESSKPLRISRPRKRRKTATDSVETALEEDAPGLLQVLIGKGVSVNEIKLYGEMESDEALDESFSEDGFSELEAVISKLFSQRQSLLKLAPIRCTKGEKASYCLACLISLVEQVRTLLELSFDVARYLQFRNWPVEWGWCRDLQSFIFVFKRHNRIVLERPEYGYATYFFELLDFLPINWQIKRLVTAMKLTSCSRVTLIENKALLVGEDLTEGEADVLKEYGWTPNSGLGTMLNYCDRVVHDRKNERDSSEWSSKIGKLLVDGYNRGTIVSTDIPKKAMEYCGGQGPQIKLKL</sequence>
<comment type="caution">
    <text evidence="2">The sequence shown here is derived from an EMBL/GenBank/DDBJ whole genome shotgun (WGS) entry which is preliminary data.</text>
</comment>
<organism evidence="2 3">
    <name type="scientific">Camellia sinensis var. sinensis</name>
    <name type="common">China tea</name>
    <dbReference type="NCBI Taxonomy" id="542762"/>
    <lineage>
        <taxon>Eukaryota</taxon>
        <taxon>Viridiplantae</taxon>
        <taxon>Streptophyta</taxon>
        <taxon>Embryophyta</taxon>
        <taxon>Tracheophyta</taxon>
        <taxon>Spermatophyta</taxon>
        <taxon>Magnoliopsida</taxon>
        <taxon>eudicotyledons</taxon>
        <taxon>Gunneridae</taxon>
        <taxon>Pentapetalae</taxon>
        <taxon>asterids</taxon>
        <taxon>Ericales</taxon>
        <taxon>Theaceae</taxon>
        <taxon>Camellia</taxon>
    </lineage>
</organism>
<evidence type="ECO:0000313" key="2">
    <source>
        <dbReference type="EMBL" id="THG20835.1"/>
    </source>
</evidence>
<protein>
    <submittedName>
        <fullName evidence="2">Uncharacterized protein</fullName>
    </submittedName>
</protein>
<evidence type="ECO:0000256" key="1">
    <source>
        <dbReference type="SAM" id="MobiDB-lite"/>
    </source>
</evidence>
<dbReference type="AlphaFoldDB" id="A0A4S4EWC2"/>
<proteinExistence type="predicted"/>
<name>A0A4S4EWC2_CAMSN</name>
<feature type="compositionally biased region" description="Basic residues" evidence="1">
    <location>
        <begin position="606"/>
        <end position="615"/>
    </location>
</feature>
<dbReference type="PANTHER" id="PTHR47871">
    <property type="entry name" value="NAC DOMAIN-CONTAINING PROTEIN 8"/>
    <property type="match status" value="1"/>
</dbReference>
<dbReference type="Proteomes" id="UP000306102">
    <property type="component" value="Unassembled WGS sequence"/>
</dbReference>
<feature type="region of interest" description="Disordered" evidence="1">
    <location>
        <begin position="602"/>
        <end position="621"/>
    </location>
</feature>